<dbReference type="EMBL" id="CP000478">
    <property type="protein sequence ID" value="ABK18234.1"/>
    <property type="molecule type" value="Genomic_DNA"/>
</dbReference>
<protein>
    <submittedName>
        <fullName evidence="2">Uncharacterized protein</fullName>
    </submittedName>
</protein>
<dbReference type="InParanoid" id="A0LLD2"/>
<evidence type="ECO:0000313" key="3">
    <source>
        <dbReference type="Proteomes" id="UP000001784"/>
    </source>
</evidence>
<evidence type="ECO:0000256" key="1">
    <source>
        <dbReference type="SAM" id="MobiDB-lite"/>
    </source>
</evidence>
<evidence type="ECO:0000313" key="2">
    <source>
        <dbReference type="EMBL" id="ABK18234.1"/>
    </source>
</evidence>
<dbReference type="STRING" id="335543.Sfum_2556"/>
<proteinExistence type="predicted"/>
<accession>A0LLD2</accession>
<dbReference type="HOGENOM" id="CLU_2557093_0_0_7"/>
<dbReference type="Proteomes" id="UP000001784">
    <property type="component" value="Chromosome"/>
</dbReference>
<reference evidence="2 3" key="1">
    <citation type="submission" date="2006-10" db="EMBL/GenBank/DDBJ databases">
        <title>Complete sequence of Syntrophobacter fumaroxidans MPOB.</title>
        <authorList>
            <consortium name="US DOE Joint Genome Institute"/>
            <person name="Copeland A."/>
            <person name="Lucas S."/>
            <person name="Lapidus A."/>
            <person name="Barry K."/>
            <person name="Detter J.C."/>
            <person name="Glavina del Rio T."/>
            <person name="Hammon N."/>
            <person name="Israni S."/>
            <person name="Pitluck S."/>
            <person name="Goltsman E.G."/>
            <person name="Martinez M."/>
            <person name="Schmutz J."/>
            <person name="Larimer F."/>
            <person name="Land M."/>
            <person name="Hauser L."/>
            <person name="Kyrpides N."/>
            <person name="Kim E."/>
            <person name="Boone D.R."/>
            <person name="Brockman F."/>
            <person name="Culley D."/>
            <person name="Ferry J."/>
            <person name="Gunsalus R."/>
            <person name="McInerney M.J."/>
            <person name="Morrison M."/>
            <person name="Plugge C."/>
            <person name="Rohlin L."/>
            <person name="Scholten J."/>
            <person name="Sieber J."/>
            <person name="Stams A.J.M."/>
            <person name="Worm P."/>
            <person name="Henstra A.M."/>
            <person name="Richardson P."/>
        </authorList>
    </citation>
    <scope>NUCLEOTIDE SEQUENCE [LARGE SCALE GENOMIC DNA]</scope>
    <source>
        <strain evidence="3">DSM 10017 / MPOB</strain>
    </source>
</reference>
<organism evidence="2 3">
    <name type="scientific">Syntrophobacter fumaroxidans (strain DSM 10017 / MPOB)</name>
    <dbReference type="NCBI Taxonomy" id="335543"/>
    <lineage>
        <taxon>Bacteria</taxon>
        <taxon>Pseudomonadati</taxon>
        <taxon>Thermodesulfobacteriota</taxon>
        <taxon>Syntrophobacteria</taxon>
        <taxon>Syntrophobacterales</taxon>
        <taxon>Syntrophobacteraceae</taxon>
        <taxon>Syntrophobacter</taxon>
    </lineage>
</organism>
<dbReference type="AlphaFoldDB" id="A0LLD2"/>
<keyword evidence="3" id="KW-1185">Reference proteome</keyword>
<dbReference type="KEGG" id="sfu:Sfum_2556"/>
<gene>
    <name evidence="2" type="ordered locus">Sfum_2556</name>
</gene>
<feature type="region of interest" description="Disordered" evidence="1">
    <location>
        <begin position="1"/>
        <end position="27"/>
    </location>
</feature>
<sequence>MRECNREPSGDAGDDLDGARPPRNRRLIRLPRALRAHRTEKSAPRAGETVKVIILFPVETAGAARRGTSDVSDFNLFLKQWG</sequence>
<name>A0LLD2_SYNFM</name>